<evidence type="ECO:0000313" key="3">
    <source>
        <dbReference type="Proteomes" id="UP000183954"/>
    </source>
</evidence>
<organism evidence="2 3">
    <name type="scientific">Desulfosporosinus lacus DSM 15449</name>
    <dbReference type="NCBI Taxonomy" id="1121420"/>
    <lineage>
        <taxon>Bacteria</taxon>
        <taxon>Bacillati</taxon>
        <taxon>Bacillota</taxon>
        <taxon>Clostridia</taxon>
        <taxon>Eubacteriales</taxon>
        <taxon>Desulfitobacteriaceae</taxon>
        <taxon>Desulfosporosinus</taxon>
    </lineage>
</organism>
<feature type="coiled-coil region" evidence="1">
    <location>
        <begin position="130"/>
        <end position="178"/>
    </location>
</feature>
<proteinExistence type="predicted"/>
<accession>A0A1M5QR61</accession>
<name>A0A1M5QR61_9FIRM</name>
<dbReference type="STRING" id="1121420.SAMN02746098_00341"/>
<gene>
    <name evidence="2" type="ORF">SAMN02746098_00341</name>
</gene>
<sequence>MDAESTDSLVAKFVEDLKINNGNYYDLKPLFKDQLRQIEGCLQEMVSAREQIAVALKETKLSASKIASSAEISRAHIDNNKDILKRYIDLRIEQIENDDTFSLSNIKKKQEHYDEIKQWLKRTQKHLLENEVLESKITQLEHLNKSLQKELDDNYIKVNKLEVIIEKLNHKLRKSSENSTNIVSLR</sequence>
<keyword evidence="1" id="KW-0175">Coiled coil</keyword>
<reference evidence="3" key="1">
    <citation type="submission" date="2016-11" db="EMBL/GenBank/DDBJ databases">
        <authorList>
            <person name="Varghese N."/>
            <person name="Submissions S."/>
        </authorList>
    </citation>
    <scope>NUCLEOTIDE SEQUENCE [LARGE SCALE GENOMIC DNA]</scope>
    <source>
        <strain evidence="3">DSM 15449</strain>
    </source>
</reference>
<protein>
    <submittedName>
        <fullName evidence="2">Uncharacterized protein</fullName>
    </submittedName>
</protein>
<dbReference type="Proteomes" id="UP000183954">
    <property type="component" value="Unassembled WGS sequence"/>
</dbReference>
<dbReference type="AlphaFoldDB" id="A0A1M5QR61"/>
<evidence type="ECO:0000256" key="1">
    <source>
        <dbReference type="SAM" id="Coils"/>
    </source>
</evidence>
<evidence type="ECO:0000313" key="2">
    <source>
        <dbReference type="EMBL" id="SHH16604.1"/>
    </source>
</evidence>
<keyword evidence="3" id="KW-1185">Reference proteome</keyword>
<dbReference type="EMBL" id="FQXJ01000003">
    <property type="protein sequence ID" value="SHH16604.1"/>
    <property type="molecule type" value="Genomic_DNA"/>
</dbReference>